<evidence type="ECO:0000256" key="2">
    <source>
        <dbReference type="SAM" id="MobiDB-lite"/>
    </source>
</evidence>
<organism evidence="3 4">
    <name type="scientific">Lolium multiflorum</name>
    <name type="common">Italian ryegrass</name>
    <name type="synonym">Lolium perenne subsp. multiflorum</name>
    <dbReference type="NCBI Taxonomy" id="4521"/>
    <lineage>
        <taxon>Eukaryota</taxon>
        <taxon>Viridiplantae</taxon>
        <taxon>Streptophyta</taxon>
        <taxon>Embryophyta</taxon>
        <taxon>Tracheophyta</taxon>
        <taxon>Spermatophyta</taxon>
        <taxon>Magnoliopsida</taxon>
        <taxon>Liliopsida</taxon>
        <taxon>Poales</taxon>
        <taxon>Poaceae</taxon>
        <taxon>BOP clade</taxon>
        <taxon>Pooideae</taxon>
        <taxon>Poodae</taxon>
        <taxon>Poeae</taxon>
        <taxon>Poeae Chloroplast Group 2 (Poeae type)</taxon>
        <taxon>Loliodinae</taxon>
        <taxon>Loliinae</taxon>
        <taxon>Lolium</taxon>
    </lineage>
</organism>
<dbReference type="Proteomes" id="UP001231189">
    <property type="component" value="Unassembled WGS sequence"/>
</dbReference>
<feature type="region of interest" description="Disordered" evidence="2">
    <location>
        <begin position="445"/>
        <end position="470"/>
    </location>
</feature>
<dbReference type="AlphaFoldDB" id="A0AAD8T7I0"/>
<gene>
    <name evidence="3" type="ORF">QYE76_038227</name>
</gene>
<feature type="coiled-coil region" evidence="1">
    <location>
        <begin position="270"/>
        <end position="297"/>
    </location>
</feature>
<feature type="non-terminal residue" evidence="3">
    <location>
        <position position="1"/>
    </location>
</feature>
<reference evidence="3" key="1">
    <citation type="submission" date="2023-07" db="EMBL/GenBank/DDBJ databases">
        <title>A chromosome-level genome assembly of Lolium multiflorum.</title>
        <authorList>
            <person name="Chen Y."/>
            <person name="Copetti D."/>
            <person name="Kolliker R."/>
            <person name="Studer B."/>
        </authorList>
    </citation>
    <scope>NUCLEOTIDE SEQUENCE</scope>
    <source>
        <strain evidence="3">02402/16</strain>
        <tissue evidence="3">Leaf</tissue>
    </source>
</reference>
<protein>
    <submittedName>
        <fullName evidence="3">Uncharacterized protein</fullName>
    </submittedName>
</protein>
<comment type="caution">
    <text evidence="3">The sequence shown here is derived from an EMBL/GenBank/DDBJ whole genome shotgun (WGS) entry which is preliminary data.</text>
</comment>
<proteinExistence type="predicted"/>
<keyword evidence="1" id="KW-0175">Coiled coil</keyword>
<evidence type="ECO:0000313" key="4">
    <source>
        <dbReference type="Proteomes" id="UP001231189"/>
    </source>
</evidence>
<feature type="region of interest" description="Disordered" evidence="2">
    <location>
        <begin position="42"/>
        <end position="223"/>
    </location>
</feature>
<dbReference type="EMBL" id="JAUUTY010000002">
    <property type="protein sequence ID" value="KAK1677379.1"/>
    <property type="molecule type" value="Genomic_DNA"/>
</dbReference>
<feature type="compositionally biased region" description="Low complexity" evidence="2">
    <location>
        <begin position="448"/>
        <end position="460"/>
    </location>
</feature>
<evidence type="ECO:0000313" key="3">
    <source>
        <dbReference type="EMBL" id="KAK1677379.1"/>
    </source>
</evidence>
<feature type="compositionally biased region" description="Polar residues" evidence="2">
    <location>
        <begin position="185"/>
        <end position="194"/>
    </location>
</feature>
<keyword evidence="4" id="KW-1185">Reference proteome</keyword>
<feature type="coiled-coil region" evidence="1">
    <location>
        <begin position="473"/>
        <end position="532"/>
    </location>
</feature>
<feature type="compositionally biased region" description="Low complexity" evidence="2">
    <location>
        <begin position="206"/>
        <end position="223"/>
    </location>
</feature>
<sequence length="673" mass="74514">QPLQARKNPLWTYSGENDANRISSDLSAKDLEKLIRRVSRLAKKDPIPSSCRVEPYSSANPLPENHPTMASLPPLPEDGEVEEQAIVAEDTQGSSIPESEVAGSHKSAASHEKEIESEASESTQSLPPAVSPRNKRKRNDVEDSGTSKAEKVVPSHPKAAYDPYIESLVSSDDEEEVPTVDVAPRTSTSHTVLASDTLVEGEESSPPQQNVVTTTPPSSLLAPSPKRARIETFVEPAPQLGSSSTLLLDDPMIKELLRIGSQFIGYREYASRAEEKLAEANERADALAQKLEQNQTNQDFDLENPVDDPLLDAISYLELHGSEIREGMANANAGLSALFSYFFPKKEEPSTFLNLAKIFNSPEDLGLKMRQENMKIAVESTVALVADSQQAIDWTKVGDTEQIEQSKWRSLIKAAKPNTKKILAYLGIKPASTPSSSRPELIFDNYTPSSAPSNISPSSSRSRRAFADTAPVEDTLSQELDELRQQLQYAKKQTLVMMEKSHKSSEAEKIALQQAREAVAAKEIAASEAEKATTRENFMLELMNEASADMSGSFIDAAAEEERVNTRTNLLVNLSLDHGSLFWATPERTRQIVRFQDRTSQTRDFLDFCTKTLSMVYNSMFPRNIQPKTLPELMEKFKEAHRIHDFVKAQLVAGARFALIMLQICHSNLDLTQ</sequence>
<evidence type="ECO:0000256" key="1">
    <source>
        <dbReference type="SAM" id="Coils"/>
    </source>
</evidence>
<feature type="non-terminal residue" evidence="3">
    <location>
        <position position="673"/>
    </location>
</feature>
<name>A0AAD8T7I0_LOLMU</name>
<accession>A0AAD8T7I0</accession>